<evidence type="ECO:0000313" key="3">
    <source>
        <dbReference type="Proteomes" id="UP000005239"/>
    </source>
</evidence>
<accession>A0A8R1YHH9</accession>
<keyword evidence="3" id="KW-1185">Reference proteome</keyword>
<dbReference type="AlphaFoldDB" id="A0A2A6B5H8"/>
<accession>A0A2A6B5H8</accession>
<evidence type="ECO:0000256" key="1">
    <source>
        <dbReference type="SAM" id="MobiDB-lite"/>
    </source>
</evidence>
<name>A0A2A6B5H8_PRIPA</name>
<sequence length="111" mass="12268">MQNTVIDSVRSDIESFKGIRERMPSESSLSDSFIDGYESDNTLDNVSEIAESESDSESSASSESLNCSGEYAANSSNNLMDSTTFREHWINRNGVTVTVTIRDREQELASV</sequence>
<gene>
    <name evidence="2" type="primary">WBGene00117754</name>
</gene>
<proteinExistence type="predicted"/>
<feature type="region of interest" description="Disordered" evidence="1">
    <location>
        <begin position="20"/>
        <end position="77"/>
    </location>
</feature>
<protein>
    <submittedName>
        <fullName evidence="2">Uncharacterized protein</fullName>
    </submittedName>
</protein>
<organism evidence="2 3">
    <name type="scientific">Pristionchus pacificus</name>
    <name type="common">Parasitic nematode worm</name>
    <dbReference type="NCBI Taxonomy" id="54126"/>
    <lineage>
        <taxon>Eukaryota</taxon>
        <taxon>Metazoa</taxon>
        <taxon>Ecdysozoa</taxon>
        <taxon>Nematoda</taxon>
        <taxon>Chromadorea</taxon>
        <taxon>Rhabditida</taxon>
        <taxon>Rhabditina</taxon>
        <taxon>Diplogasteromorpha</taxon>
        <taxon>Diplogasteroidea</taxon>
        <taxon>Neodiplogasteridae</taxon>
        <taxon>Pristionchus</taxon>
    </lineage>
</organism>
<evidence type="ECO:0000313" key="2">
    <source>
        <dbReference type="EnsemblMetazoa" id="PPA28200.1"/>
    </source>
</evidence>
<dbReference type="Proteomes" id="UP000005239">
    <property type="component" value="Unassembled WGS sequence"/>
</dbReference>
<reference evidence="2" key="2">
    <citation type="submission" date="2022-06" db="UniProtKB">
        <authorList>
            <consortium name="EnsemblMetazoa"/>
        </authorList>
    </citation>
    <scope>IDENTIFICATION</scope>
    <source>
        <strain evidence="2">PS312</strain>
    </source>
</reference>
<dbReference type="EnsemblMetazoa" id="PPA28200.1">
    <property type="protein sequence ID" value="PPA28200.1"/>
    <property type="gene ID" value="WBGene00117754"/>
</dbReference>
<reference evidence="3" key="1">
    <citation type="journal article" date="2008" name="Nat. Genet.">
        <title>The Pristionchus pacificus genome provides a unique perspective on nematode lifestyle and parasitism.</title>
        <authorList>
            <person name="Dieterich C."/>
            <person name="Clifton S.W."/>
            <person name="Schuster L.N."/>
            <person name="Chinwalla A."/>
            <person name="Delehaunty K."/>
            <person name="Dinkelacker I."/>
            <person name="Fulton L."/>
            <person name="Fulton R."/>
            <person name="Godfrey J."/>
            <person name="Minx P."/>
            <person name="Mitreva M."/>
            <person name="Roeseler W."/>
            <person name="Tian H."/>
            <person name="Witte H."/>
            <person name="Yang S.P."/>
            <person name="Wilson R.K."/>
            <person name="Sommer R.J."/>
        </authorList>
    </citation>
    <scope>NUCLEOTIDE SEQUENCE [LARGE SCALE GENOMIC DNA]</scope>
    <source>
        <strain evidence="3">PS312</strain>
    </source>
</reference>